<dbReference type="AlphaFoldDB" id="A0A450WQ18"/>
<sequence length="106" mass="11915">MKQTDLIRIIGDIITKVDVLRAEFPRGTETRNQLDDIRDDIDGFQRRLVRDLIDVNTPKFAQAADLLISLSKELKQMIDDVAKVADTLNTLVKLVGVIQKTVGVIL</sequence>
<reference evidence="1" key="1">
    <citation type="submission" date="2019-02" db="EMBL/GenBank/DDBJ databases">
        <authorList>
            <person name="Gruber-Vodicka R. H."/>
            <person name="Seah K. B. B."/>
        </authorList>
    </citation>
    <scope>NUCLEOTIDE SEQUENCE</scope>
    <source>
        <strain evidence="1">BECK_BY7</strain>
    </source>
</reference>
<accession>A0A450WQ18</accession>
<evidence type="ECO:0000313" key="1">
    <source>
        <dbReference type="EMBL" id="VFK19089.1"/>
    </source>
</evidence>
<proteinExistence type="predicted"/>
<name>A0A450WQ18_9GAMM</name>
<dbReference type="EMBL" id="CAADFN010000053">
    <property type="protein sequence ID" value="VFK19089.1"/>
    <property type="molecule type" value="Genomic_DNA"/>
</dbReference>
<organism evidence="1">
    <name type="scientific">Candidatus Kentrum sp. LFY</name>
    <dbReference type="NCBI Taxonomy" id="2126342"/>
    <lineage>
        <taxon>Bacteria</taxon>
        <taxon>Pseudomonadati</taxon>
        <taxon>Pseudomonadota</taxon>
        <taxon>Gammaproteobacteria</taxon>
        <taxon>Candidatus Kentrum</taxon>
    </lineage>
</organism>
<protein>
    <submittedName>
        <fullName evidence="1">Uncharacterized protein</fullName>
    </submittedName>
</protein>
<gene>
    <name evidence="1" type="ORF">BECKLFY1418C_GA0070996_10536</name>
</gene>